<reference evidence="1" key="1">
    <citation type="submission" date="2022-07" db="EMBL/GenBank/DDBJ databases">
        <title>Genome Sequence of Physisporinus lineatus.</title>
        <authorList>
            <person name="Buettner E."/>
        </authorList>
    </citation>
    <scope>NUCLEOTIDE SEQUENCE</scope>
    <source>
        <strain evidence="1">VT162</strain>
    </source>
</reference>
<accession>A0AAD5V4C2</accession>
<organism evidence="1 2">
    <name type="scientific">Meripilus lineatus</name>
    <dbReference type="NCBI Taxonomy" id="2056292"/>
    <lineage>
        <taxon>Eukaryota</taxon>
        <taxon>Fungi</taxon>
        <taxon>Dikarya</taxon>
        <taxon>Basidiomycota</taxon>
        <taxon>Agaricomycotina</taxon>
        <taxon>Agaricomycetes</taxon>
        <taxon>Polyporales</taxon>
        <taxon>Meripilaceae</taxon>
        <taxon>Meripilus</taxon>
    </lineage>
</organism>
<evidence type="ECO:0000313" key="2">
    <source>
        <dbReference type="Proteomes" id="UP001212997"/>
    </source>
</evidence>
<keyword evidence="2" id="KW-1185">Reference proteome</keyword>
<dbReference type="AlphaFoldDB" id="A0AAD5V4C2"/>
<name>A0AAD5V4C2_9APHY</name>
<comment type="caution">
    <text evidence="1">The sequence shown here is derived from an EMBL/GenBank/DDBJ whole genome shotgun (WGS) entry which is preliminary data.</text>
</comment>
<sequence>MDFTNFPGDLQKLVERDVGKQIRTYVRQFLEKPDIVLGLMEKHGAVITGDIPLWILLTVLKMGVPSFFPKKVEICIPHAHFGAFVMQFASSYTILSSHTYVSGWTPFDTDAVTRHFRYISECVRITTAERTWKLIRSASRKVEYTAFTKPTTSELNLLTHNMLISVFPKWTAEGKTCLYGDAKHVGSGYVEAKALAKGFITCQDGHEVSNTPQTRRDIKDSDVPLTKEDRLVIGY</sequence>
<dbReference type="EMBL" id="JANAWD010000135">
    <property type="protein sequence ID" value="KAJ3485999.1"/>
    <property type="molecule type" value="Genomic_DNA"/>
</dbReference>
<evidence type="ECO:0000313" key="1">
    <source>
        <dbReference type="EMBL" id="KAJ3485999.1"/>
    </source>
</evidence>
<dbReference type="Proteomes" id="UP001212997">
    <property type="component" value="Unassembled WGS sequence"/>
</dbReference>
<gene>
    <name evidence="1" type="ORF">NLI96_g4568</name>
</gene>
<proteinExistence type="predicted"/>
<protein>
    <submittedName>
        <fullName evidence="1">Uncharacterized protein</fullName>
    </submittedName>
</protein>